<dbReference type="EMBL" id="CADCTW010000188">
    <property type="protein sequence ID" value="CAA9356908.1"/>
    <property type="molecule type" value="Genomic_DNA"/>
</dbReference>
<reference evidence="2" key="1">
    <citation type="submission" date="2020-02" db="EMBL/GenBank/DDBJ databases">
        <authorList>
            <person name="Meier V. D."/>
        </authorList>
    </citation>
    <scope>NUCLEOTIDE SEQUENCE</scope>
    <source>
        <strain evidence="2">AVDCRST_MAG68</strain>
    </source>
</reference>
<protein>
    <recommendedName>
        <fullName evidence="3">Secreted protein</fullName>
    </recommendedName>
</protein>
<evidence type="ECO:0000256" key="1">
    <source>
        <dbReference type="SAM" id="SignalP"/>
    </source>
</evidence>
<dbReference type="PROSITE" id="PS51257">
    <property type="entry name" value="PROKAR_LIPOPROTEIN"/>
    <property type="match status" value="1"/>
</dbReference>
<sequence length="69" mass="7183">MRIRSSLVMLALVAVSAACTAKVEDKGSLPDVDVKGGDMPNVDVDPAQVQVGSDTNTVVTPEVDVTNKQ</sequence>
<evidence type="ECO:0008006" key="3">
    <source>
        <dbReference type="Google" id="ProtNLM"/>
    </source>
</evidence>
<name>A0A6J4ME85_9BACT</name>
<proteinExistence type="predicted"/>
<gene>
    <name evidence="2" type="ORF">AVDCRST_MAG68-4089</name>
</gene>
<keyword evidence="1" id="KW-0732">Signal</keyword>
<accession>A0A6J4ME85</accession>
<feature type="signal peptide" evidence="1">
    <location>
        <begin position="1"/>
        <end position="21"/>
    </location>
</feature>
<evidence type="ECO:0000313" key="2">
    <source>
        <dbReference type="EMBL" id="CAA9356908.1"/>
    </source>
</evidence>
<feature type="chain" id="PRO_5027069875" description="Secreted protein" evidence="1">
    <location>
        <begin position="22"/>
        <end position="69"/>
    </location>
</feature>
<dbReference type="AlphaFoldDB" id="A0A6J4ME85"/>
<organism evidence="2">
    <name type="scientific">uncultured Gemmatimonadota bacterium</name>
    <dbReference type="NCBI Taxonomy" id="203437"/>
    <lineage>
        <taxon>Bacteria</taxon>
        <taxon>Pseudomonadati</taxon>
        <taxon>Gemmatimonadota</taxon>
        <taxon>environmental samples</taxon>
    </lineage>
</organism>